<organism evidence="2 3">
    <name type="scientific">Apiospora rasikravindrae</name>
    <dbReference type="NCBI Taxonomy" id="990691"/>
    <lineage>
        <taxon>Eukaryota</taxon>
        <taxon>Fungi</taxon>
        <taxon>Dikarya</taxon>
        <taxon>Ascomycota</taxon>
        <taxon>Pezizomycotina</taxon>
        <taxon>Sordariomycetes</taxon>
        <taxon>Xylariomycetidae</taxon>
        <taxon>Amphisphaeriales</taxon>
        <taxon>Apiosporaceae</taxon>
        <taxon>Apiospora</taxon>
    </lineage>
</organism>
<name>A0ABR1U876_9PEZI</name>
<evidence type="ECO:0000256" key="1">
    <source>
        <dbReference type="SAM" id="MobiDB-lite"/>
    </source>
</evidence>
<feature type="compositionally biased region" description="Polar residues" evidence="1">
    <location>
        <begin position="40"/>
        <end position="63"/>
    </location>
</feature>
<proteinExistence type="predicted"/>
<comment type="caution">
    <text evidence="2">The sequence shown here is derived from an EMBL/GenBank/DDBJ whole genome shotgun (WGS) entry which is preliminary data.</text>
</comment>
<reference evidence="2 3" key="1">
    <citation type="submission" date="2023-01" db="EMBL/GenBank/DDBJ databases">
        <title>Analysis of 21 Apiospora genomes using comparative genomics revels a genus with tremendous synthesis potential of carbohydrate active enzymes and secondary metabolites.</title>
        <authorList>
            <person name="Sorensen T."/>
        </authorList>
    </citation>
    <scope>NUCLEOTIDE SEQUENCE [LARGE SCALE GENOMIC DNA]</scope>
    <source>
        <strain evidence="2 3">CBS 33761</strain>
    </source>
</reference>
<dbReference type="Proteomes" id="UP001444661">
    <property type="component" value="Unassembled WGS sequence"/>
</dbReference>
<gene>
    <name evidence="2" type="ORF">PG993_000301</name>
</gene>
<protein>
    <submittedName>
        <fullName evidence="2">Uncharacterized protein</fullName>
    </submittedName>
</protein>
<feature type="region of interest" description="Disordered" evidence="1">
    <location>
        <begin position="38"/>
        <end position="63"/>
    </location>
</feature>
<dbReference type="EMBL" id="JAQQWK010000001">
    <property type="protein sequence ID" value="KAK8055074.1"/>
    <property type="molecule type" value="Genomic_DNA"/>
</dbReference>
<evidence type="ECO:0000313" key="2">
    <source>
        <dbReference type="EMBL" id="KAK8055074.1"/>
    </source>
</evidence>
<sequence length="63" mass="6895">MPQHVATAVAKQQKEIAFCVEQVSMGAGRFWARMSRRSGPRTNLSTEQLKESNGNTALRSCAA</sequence>
<evidence type="ECO:0000313" key="3">
    <source>
        <dbReference type="Proteomes" id="UP001444661"/>
    </source>
</evidence>
<accession>A0ABR1U876</accession>
<keyword evidence="3" id="KW-1185">Reference proteome</keyword>